<feature type="non-terminal residue" evidence="1">
    <location>
        <position position="1"/>
    </location>
</feature>
<evidence type="ECO:0000313" key="1">
    <source>
        <dbReference type="EMBL" id="GAG89865.1"/>
    </source>
</evidence>
<reference evidence="1" key="1">
    <citation type="journal article" date="2014" name="Front. Microbiol.">
        <title>High frequency of phylogenetically diverse reductive dehalogenase-homologous genes in deep subseafloor sedimentary metagenomes.</title>
        <authorList>
            <person name="Kawai M."/>
            <person name="Futagami T."/>
            <person name="Toyoda A."/>
            <person name="Takaki Y."/>
            <person name="Nishi S."/>
            <person name="Hori S."/>
            <person name="Arai W."/>
            <person name="Tsubouchi T."/>
            <person name="Morono Y."/>
            <person name="Uchiyama I."/>
            <person name="Ito T."/>
            <person name="Fujiyama A."/>
            <person name="Inagaki F."/>
            <person name="Takami H."/>
        </authorList>
    </citation>
    <scope>NUCLEOTIDE SEQUENCE</scope>
    <source>
        <strain evidence="1">Expedition CK06-06</strain>
    </source>
</reference>
<protein>
    <submittedName>
        <fullName evidence="1">Uncharacterized protein</fullName>
    </submittedName>
</protein>
<gene>
    <name evidence="1" type="ORF">S01H4_25296</name>
</gene>
<proteinExistence type="predicted"/>
<accession>X1B461</accession>
<sequence>GMDIGGAESKKRLAGSAERKAVNILTNIIAQHESSIIRAEKAKVGRAMLKLAEAHPNKELWEVDAPELKPFLKQRKSEEIDEITGLPTTLSEVVYGKDILYKFNDNVLVVKVAGKEHTITFNDQGFIVFTLWVYVL</sequence>
<comment type="caution">
    <text evidence="1">The sequence shown here is derived from an EMBL/GenBank/DDBJ whole genome shotgun (WGS) entry which is preliminary data.</text>
</comment>
<name>X1B461_9ZZZZ</name>
<organism evidence="1">
    <name type="scientific">marine sediment metagenome</name>
    <dbReference type="NCBI Taxonomy" id="412755"/>
    <lineage>
        <taxon>unclassified sequences</taxon>
        <taxon>metagenomes</taxon>
        <taxon>ecological metagenomes</taxon>
    </lineage>
</organism>
<dbReference type="EMBL" id="BART01012016">
    <property type="protein sequence ID" value="GAG89865.1"/>
    <property type="molecule type" value="Genomic_DNA"/>
</dbReference>
<dbReference type="AlphaFoldDB" id="X1B461"/>